<evidence type="ECO:0000256" key="1">
    <source>
        <dbReference type="SAM" id="Phobius"/>
    </source>
</evidence>
<dbReference type="InterPro" id="IPR049671">
    <property type="entry name" value="Choice_anch_W"/>
</dbReference>
<dbReference type="InterPro" id="IPR022121">
    <property type="entry name" value="Peptidase_M73_camelysin"/>
</dbReference>
<dbReference type="InterPro" id="IPR023833">
    <property type="entry name" value="Signal_pept_SipW-depend-type"/>
</dbReference>
<accession>A0A6I0EWZ2</accession>
<feature type="transmembrane region" description="Helical" evidence="1">
    <location>
        <begin position="7"/>
        <end position="29"/>
    </location>
</feature>
<proteinExistence type="predicted"/>
<dbReference type="Proteomes" id="UP000432715">
    <property type="component" value="Unassembled WGS sequence"/>
</dbReference>
<protein>
    <submittedName>
        <fullName evidence="2">Uncharacterized protein</fullName>
    </submittedName>
</protein>
<dbReference type="EMBL" id="WBZC01000046">
    <property type="protein sequence ID" value="KAB3532740.1"/>
    <property type="molecule type" value="Genomic_DNA"/>
</dbReference>
<dbReference type="AlphaFoldDB" id="A0A6I0EWZ2"/>
<keyword evidence="1" id="KW-0472">Membrane</keyword>
<organism evidence="2 3">
    <name type="scientific">Alkaliphilus pronyensis</name>
    <dbReference type="NCBI Taxonomy" id="1482732"/>
    <lineage>
        <taxon>Bacteria</taxon>
        <taxon>Bacillati</taxon>
        <taxon>Bacillota</taxon>
        <taxon>Clostridia</taxon>
        <taxon>Peptostreptococcales</taxon>
        <taxon>Natronincolaceae</taxon>
        <taxon>Alkaliphilus</taxon>
    </lineage>
</organism>
<dbReference type="OrthoDB" id="2063096at2"/>
<keyword evidence="3" id="KW-1185">Reference proteome</keyword>
<sequence length="378" mass="41859">MEMRKKIIFTMMALTMAIAMVAGGTMAWFTDEADAGETTFTAGTVILEADEAVLGETVTWDNWNPGDEGTVEWGFINEGTKAINLRAKLDKGWIGIQSLEDLETFNSVLRAMARIGVEGSGDWELGIIQEGSHSPAQGTQNHFTWPKATAVPFKLTFDGEVVTYIVGSGDDAITMTYAVDEEDFNDIVITTRSTSEAYSVLVNNLMLDGIELGAENFIEENGWSYLIIRRENLGEGFVLTGESTMDWEGNRPSRSHLTYQIELGNSTEPLLSPENVDWNVIGNDNWILNLEGFETGYYYYVVEENEENVLGRIAGTYGDEADEDERTRTLSFNVYLKGEETGNEYQGAKYIFSLNAEAVQASNGAAEAMWGLEVSDEE</sequence>
<dbReference type="NCBIfam" id="TIGR04088">
    <property type="entry name" value="cognate_SipW"/>
    <property type="match status" value="1"/>
</dbReference>
<dbReference type="NCBIfam" id="NF041928">
    <property type="entry name" value="choice_anch_W"/>
    <property type="match status" value="1"/>
</dbReference>
<gene>
    <name evidence="2" type="ORF">F8154_11370</name>
</gene>
<dbReference type="Pfam" id="PF12389">
    <property type="entry name" value="Peptidase_M73"/>
    <property type="match status" value="1"/>
</dbReference>
<reference evidence="2 3" key="1">
    <citation type="submission" date="2019-10" db="EMBL/GenBank/DDBJ databases">
        <title>Alkaliphilus serpentinus sp. nov. and Alkaliphilus pronyensis sp. nov., two novel anaerobic alkaliphilic species isolated from the serpentinized-hosted hydrothermal field of the Prony Bay (New Caledonia).</title>
        <authorList>
            <person name="Postec A."/>
        </authorList>
    </citation>
    <scope>NUCLEOTIDE SEQUENCE [LARGE SCALE GENOMIC DNA]</scope>
    <source>
        <strain evidence="2 3">LacV</strain>
    </source>
</reference>
<name>A0A6I0EWZ2_9FIRM</name>
<evidence type="ECO:0000313" key="2">
    <source>
        <dbReference type="EMBL" id="KAB3532740.1"/>
    </source>
</evidence>
<keyword evidence="1" id="KW-1133">Transmembrane helix</keyword>
<evidence type="ECO:0000313" key="3">
    <source>
        <dbReference type="Proteomes" id="UP000432715"/>
    </source>
</evidence>
<keyword evidence="1" id="KW-0812">Transmembrane</keyword>
<comment type="caution">
    <text evidence="2">The sequence shown here is derived from an EMBL/GenBank/DDBJ whole genome shotgun (WGS) entry which is preliminary data.</text>
</comment>